<dbReference type="SUPFAM" id="SSF51569">
    <property type="entry name" value="Aldolase"/>
    <property type="match status" value="1"/>
</dbReference>
<dbReference type="EC" id="4.2.1.24" evidence="4 14"/>
<comment type="catalytic activity">
    <reaction evidence="10 14">
        <text>2 5-aminolevulinate = porphobilinogen + 2 H2O + H(+)</text>
        <dbReference type="Rhea" id="RHEA:24064"/>
        <dbReference type="ChEBI" id="CHEBI:15377"/>
        <dbReference type="ChEBI" id="CHEBI:15378"/>
        <dbReference type="ChEBI" id="CHEBI:58126"/>
        <dbReference type="ChEBI" id="CHEBI:356416"/>
        <dbReference type="EC" id="4.2.1.24"/>
    </reaction>
</comment>
<evidence type="ECO:0000256" key="10">
    <source>
        <dbReference type="ARBA" id="ARBA00047651"/>
    </source>
</evidence>
<feature type="binding site" evidence="12">
    <location>
        <position position="277"/>
    </location>
    <ligand>
        <name>5-aminolevulinate</name>
        <dbReference type="ChEBI" id="CHEBI:356416"/>
        <label>2</label>
    </ligand>
</feature>
<comment type="pathway">
    <text evidence="1">Porphyrin-containing compound metabolism; protoporphyrin-IX biosynthesis; coproporphyrinogen-III from 5-aminolevulinate: step 1/4.</text>
</comment>
<keyword evidence="17" id="KW-1185">Reference proteome</keyword>
<feature type="binding site" evidence="13">
    <location>
        <position position="236"/>
    </location>
    <ligand>
        <name>Mg(2+)</name>
        <dbReference type="ChEBI" id="CHEBI:18420"/>
    </ligand>
</feature>
<dbReference type="OrthoDB" id="9805001at2"/>
<feature type="binding site" evidence="12">
    <location>
        <position position="316"/>
    </location>
    <ligand>
        <name>5-aminolevulinate</name>
        <dbReference type="ChEBI" id="CHEBI:356416"/>
        <label>2</label>
    </ligand>
</feature>
<keyword evidence="13" id="KW-0479">Metal-binding</keyword>
<dbReference type="InterPro" id="IPR001731">
    <property type="entry name" value="ALAD"/>
</dbReference>
<dbReference type="PANTHER" id="PTHR11458">
    <property type="entry name" value="DELTA-AMINOLEVULINIC ACID DEHYDRATASE"/>
    <property type="match status" value="1"/>
</dbReference>
<evidence type="ECO:0000256" key="9">
    <source>
        <dbReference type="ARBA" id="ARBA00025628"/>
    </source>
</evidence>
<evidence type="ECO:0000256" key="7">
    <source>
        <dbReference type="ARBA" id="ARBA00023239"/>
    </source>
</evidence>
<dbReference type="InterPro" id="IPR030656">
    <property type="entry name" value="ALAD_AS"/>
</dbReference>
<dbReference type="Gene3D" id="3.20.20.70">
    <property type="entry name" value="Aldolase class I"/>
    <property type="match status" value="1"/>
</dbReference>
<feature type="binding site" evidence="12">
    <location>
        <position position="209"/>
    </location>
    <ligand>
        <name>5-aminolevulinate</name>
        <dbReference type="ChEBI" id="CHEBI:356416"/>
        <label>1</label>
    </ligand>
</feature>
<dbReference type="PANTHER" id="PTHR11458:SF0">
    <property type="entry name" value="DELTA-AMINOLEVULINIC ACID DEHYDRATASE"/>
    <property type="match status" value="1"/>
</dbReference>
<proteinExistence type="inferred from homology"/>
<name>A0A0F2TBA9_STRR3</name>
<gene>
    <name evidence="16" type="ORF">VM95_21085</name>
</gene>
<dbReference type="FunFam" id="3.20.20.70:FF:000019">
    <property type="entry name" value="Delta-aminolevulinic acid dehydratase"/>
    <property type="match status" value="1"/>
</dbReference>
<dbReference type="Pfam" id="PF00490">
    <property type="entry name" value="ALAD"/>
    <property type="match status" value="1"/>
</dbReference>
<dbReference type="PIRSF" id="PIRSF001415">
    <property type="entry name" value="Porphbilin_synth"/>
    <property type="match status" value="1"/>
</dbReference>
<evidence type="ECO:0000313" key="17">
    <source>
        <dbReference type="Proteomes" id="UP000033699"/>
    </source>
</evidence>
<evidence type="ECO:0000256" key="14">
    <source>
        <dbReference type="RuleBase" id="RU000515"/>
    </source>
</evidence>
<sequence>MSAEFPYVRPRRLRQSPAMRRLVAETRLHPAELILPLFVREGVREPVPVTSMPGVVQHTRDTLRKAVVEAAEAGVGGVMLFGVPQVQDATGSEGTNPDGILQQAIRDVVAEVGDSVVIMSDLCLDEYTDHGHCGVLAADGSVDNDATLERYAEMARVQADAGVHLVGPSGMMDGQIAVIRKALDESGHQDTGILAYTAKYASAFFGPFREAVGSSLKGDRKAYQQDPANAREALRELEQDLAEGADMVMVKPAMAYLDIVRQIADASPVPVSAYQVSGEYAMVEAAAANGWIDRERMIMETLTSIRRAGAEQILTYWAVEAARMLK</sequence>
<keyword evidence="8 14" id="KW-0627">Porphyrin biosynthesis</keyword>
<dbReference type="PROSITE" id="PS00169">
    <property type="entry name" value="D_ALA_DEHYDRATASE"/>
    <property type="match status" value="1"/>
</dbReference>
<dbReference type="PATRIC" id="fig|359131.3.peg.5072"/>
<organism evidence="16 17">
    <name type="scientific">Streptomyces rubellomurinus (strain ATCC 31215)</name>
    <dbReference type="NCBI Taxonomy" id="359131"/>
    <lineage>
        <taxon>Bacteria</taxon>
        <taxon>Bacillati</taxon>
        <taxon>Actinomycetota</taxon>
        <taxon>Actinomycetes</taxon>
        <taxon>Kitasatosporales</taxon>
        <taxon>Streptomycetaceae</taxon>
        <taxon>Streptomyces</taxon>
    </lineage>
</organism>
<dbReference type="AlphaFoldDB" id="A0A0F2TBA9"/>
<evidence type="ECO:0000256" key="3">
    <source>
        <dbReference type="ARBA" id="ARBA00011823"/>
    </source>
</evidence>
<evidence type="ECO:0000256" key="11">
    <source>
        <dbReference type="PIRSR" id="PIRSR001415-1"/>
    </source>
</evidence>
<evidence type="ECO:0000256" key="1">
    <source>
        <dbReference type="ARBA" id="ARBA00004694"/>
    </source>
</evidence>
<keyword evidence="6" id="KW-0350">Heme biosynthesis</keyword>
<protein>
    <recommendedName>
        <fullName evidence="5 14">Delta-aminolevulinic acid dehydratase</fullName>
        <ecNumber evidence="4 14">4.2.1.24</ecNumber>
    </recommendedName>
</protein>
<dbReference type="GO" id="GO:0005829">
    <property type="term" value="C:cytosol"/>
    <property type="evidence" value="ECO:0007669"/>
    <property type="project" value="TreeGrafter"/>
</dbReference>
<dbReference type="PRINTS" id="PR00144">
    <property type="entry name" value="DALDHYDRTASE"/>
</dbReference>
<evidence type="ECO:0000256" key="5">
    <source>
        <dbReference type="ARBA" id="ARBA00020771"/>
    </source>
</evidence>
<dbReference type="InterPro" id="IPR013785">
    <property type="entry name" value="Aldolase_TIM"/>
</dbReference>
<comment type="similarity">
    <text evidence="2 15">Belongs to the ALAD family.</text>
</comment>
<dbReference type="CDD" id="cd00384">
    <property type="entry name" value="ALAD_PBGS"/>
    <property type="match status" value="1"/>
</dbReference>
<dbReference type="RefSeq" id="WP_045699184.1">
    <property type="nucleotide sequence ID" value="NZ_JZKH01000043.1"/>
</dbReference>
<comment type="caution">
    <text evidence="16">The sequence shown here is derived from an EMBL/GenBank/DDBJ whole genome shotgun (WGS) entry which is preliminary data.</text>
</comment>
<feature type="active site" description="Schiff-base intermediate with substrate" evidence="11">
    <location>
        <position position="199"/>
    </location>
</feature>
<feature type="binding site" evidence="12">
    <location>
        <position position="220"/>
    </location>
    <ligand>
        <name>5-aminolevulinate</name>
        <dbReference type="ChEBI" id="CHEBI:356416"/>
        <label>1</label>
    </ligand>
</feature>
<keyword evidence="13" id="KW-0460">Magnesium</keyword>
<dbReference type="GO" id="GO:0004655">
    <property type="term" value="F:porphobilinogen synthase activity"/>
    <property type="evidence" value="ECO:0007669"/>
    <property type="project" value="UniProtKB-EC"/>
</dbReference>
<evidence type="ECO:0000256" key="13">
    <source>
        <dbReference type="PIRSR" id="PIRSR001415-5"/>
    </source>
</evidence>
<evidence type="ECO:0000256" key="12">
    <source>
        <dbReference type="PIRSR" id="PIRSR001415-2"/>
    </source>
</evidence>
<evidence type="ECO:0000256" key="8">
    <source>
        <dbReference type="ARBA" id="ARBA00023244"/>
    </source>
</evidence>
<feature type="active site" description="Schiff-base intermediate with substrate" evidence="11">
    <location>
        <position position="251"/>
    </location>
</feature>
<accession>A0A0F2TBA9</accession>
<comment type="subunit">
    <text evidence="3 14">Homooctamer.</text>
</comment>
<dbReference type="NCBIfam" id="NF006762">
    <property type="entry name" value="PRK09283.1"/>
    <property type="match status" value="1"/>
</dbReference>
<reference evidence="16 17" key="1">
    <citation type="submission" date="2015-02" db="EMBL/GenBank/DDBJ databases">
        <authorList>
            <person name="Ju K.-S."/>
            <person name="Doroghazi J.R."/>
            <person name="Metcalf W."/>
        </authorList>
    </citation>
    <scope>NUCLEOTIDE SEQUENCE [LARGE SCALE GENOMIC DNA]</scope>
    <source>
        <strain evidence="16 17">ATCC 31215</strain>
    </source>
</reference>
<dbReference type="UniPathway" id="UPA00251">
    <property type="reaction ID" value="UER00318"/>
</dbReference>
<keyword evidence="7 14" id="KW-0456">Lyase</keyword>
<evidence type="ECO:0000256" key="4">
    <source>
        <dbReference type="ARBA" id="ARBA00012053"/>
    </source>
</evidence>
<dbReference type="GO" id="GO:0006782">
    <property type="term" value="P:protoporphyrinogen IX biosynthetic process"/>
    <property type="evidence" value="ECO:0007669"/>
    <property type="project" value="UniProtKB-UniPathway"/>
</dbReference>
<evidence type="ECO:0000256" key="15">
    <source>
        <dbReference type="RuleBase" id="RU004161"/>
    </source>
</evidence>
<evidence type="ECO:0000256" key="2">
    <source>
        <dbReference type="ARBA" id="ARBA00008055"/>
    </source>
</evidence>
<dbReference type="SMART" id="SM01004">
    <property type="entry name" value="ALAD"/>
    <property type="match status" value="1"/>
</dbReference>
<dbReference type="GO" id="GO:0008270">
    <property type="term" value="F:zinc ion binding"/>
    <property type="evidence" value="ECO:0007669"/>
    <property type="project" value="TreeGrafter"/>
</dbReference>
<dbReference type="Proteomes" id="UP000033699">
    <property type="component" value="Unassembled WGS sequence"/>
</dbReference>
<dbReference type="EMBL" id="JZKH01000043">
    <property type="protein sequence ID" value="KJS60444.1"/>
    <property type="molecule type" value="Genomic_DNA"/>
</dbReference>
<evidence type="ECO:0000256" key="6">
    <source>
        <dbReference type="ARBA" id="ARBA00023133"/>
    </source>
</evidence>
<comment type="function">
    <text evidence="9">Catalyzes an early step in the biosynthesis of tetrapyrroles. Binds two molecules of 5-aminolevulinate per subunit, each at a distinct site, and catalyzes their condensation to form porphobilinogen.</text>
</comment>
<evidence type="ECO:0000313" key="16">
    <source>
        <dbReference type="EMBL" id="KJS60444.1"/>
    </source>
</evidence>